<accession>F1YK40</accession>
<dbReference type="Proteomes" id="UP000035065">
    <property type="component" value="Unassembled WGS sequence"/>
</dbReference>
<dbReference type="STRING" id="644548.SCNU_11785"/>
<organism evidence="1 2">
    <name type="scientific">Gordonia neofelifaecis NRRL B-59395</name>
    <dbReference type="NCBI Taxonomy" id="644548"/>
    <lineage>
        <taxon>Bacteria</taxon>
        <taxon>Bacillati</taxon>
        <taxon>Actinomycetota</taxon>
        <taxon>Actinomycetes</taxon>
        <taxon>Mycobacteriales</taxon>
        <taxon>Gordoniaceae</taxon>
        <taxon>Gordonia</taxon>
    </lineage>
</organism>
<reference evidence="1 2" key="1">
    <citation type="journal article" date="2011" name="J. Bacteriol.">
        <title>Draft Genome Sequence of Gordonia neofelifaecis NRRL B-59395, a Cholesterol-Degrading Actinomycete.</title>
        <authorList>
            <person name="Ge F."/>
            <person name="Li W."/>
            <person name="Chen G."/>
            <person name="Liu Y."/>
            <person name="Zhang G."/>
            <person name="Yong B."/>
            <person name="Wang Q."/>
            <person name="Wang N."/>
            <person name="Huang Z."/>
            <person name="Li W."/>
            <person name="Wang J."/>
            <person name="Wu C."/>
            <person name="Xie Q."/>
            <person name="Liu G."/>
        </authorList>
    </citation>
    <scope>NUCLEOTIDE SEQUENCE [LARGE SCALE GENOMIC DNA]</scope>
    <source>
        <strain evidence="1 2">NRRL B-59395</strain>
    </source>
</reference>
<evidence type="ECO:0000313" key="1">
    <source>
        <dbReference type="EMBL" id="EGD54886.1"/>
    </source>
</evidence>
<gene>
    <name evidence="1" type="ORF">SCNU_11785</name>
</gene>
<dbReference type="AlphaFoldDB" id="F1YK40"/>
<keyword evidence="2" id="KW-1185">Reference proteome</keyword>
<evidence type="ECO:0000313" key="2">
    <source>
        <dbReference type="Proteomes" id="UP000035065"/>
    </source>
</evidence>
<comment type="caution">
    <text evidence="1">The sequence shown here is derived from an EMBL/GenBank/DDBJ whole genome shotgun (WGS) entry which is preliminary data.</text>
</comment>
<protein>
    <submittedName>
        <fullName evidence="1">Uncharacterized protein</fullName>
    </submittedName>
</protein>
<name>F1YK40_9ACTN</name>
<proteinExistence type="predicted"/>
<sequence length="41" mass="4060">MITMVMMGAASFLIGVVRTYAAIGAGFAPLAATSLVTAAGR</sequence>
<dbReference type="EMBL" id="AEUD01000009">
    <property type="protein sequence ID" value="EGD54886.1"/>
    <property type="molecule type" value="Genomic_DNA"/>
</dbReference>